<dbReference type="AlphaFoldDB" id="A0A3S2MLH4"/>
<proteinExistence type="predicted"/>
<feature type="region of interest" description="Disordered" evidence="1">
    <location>
        <begin position="270"/>
        <end position="354"/>
    </location>
</feature>
<evidence type="ECO:0000256" key="1">
    <source>
        <dbReference type="SAM" id="MobiDB-lite"/>
    </source>
</evidence>
<sequence length="583" mass="63254">MDETRILFPSVLQEIFIQFQTMGRLDDAAKYKVVELRKAGLSFRKIKAVLELENIKVSAQAIYLYLREFQGRPPGRVRPAEVGGSSVVAQVAPRSGALRESWSNNHLQNLIRESPHHSGFATASGFPKQSSTNSETSGNASSSGETSGGSRLEQQHGANKEENDIQIVSVTSLAQQEQKRVPHTGNAVEACASSTSTASNVLRRRVTPSPATSSILAARRRLLDKALSHKTKVLSLLRKDPLSLQSSDPKGALSQLPETYDLTSEKTVIDGQLRGEGSSRSFPTQRPGLSLRSFQLPPRVGIRLPNRPQPPLTSSASRPSLAHLQTPGSQAPTCREGNPSPHQAVQDSGSRSGLQDQIQVLGTEVRSLGLAVKMLVEQQCRLEREQLQQTQIQKQILGTLQSFASKIGHCSSGRQQLSKTPSPSSLPAASGPSSFSQDSFSFSQGTYNQCSQTQPNYKSLESLQNVEAMRLPALSPTNMNGFPSCSNAENQPLSHSTPQSQPYPTAYTPQSSQTLVSPYSESFISSYSKSHTQSFKTPESKTSEFTSSCSRIFQDCVLSPQQGMNSSLSAQDQQINSIKVEGP</sequence>
<feature type="compositionally biased region" description="Polar residues" evidence="1">
    <location>
        <begin position="475"/>
        <end position="512"/>
    </location>
</feature>
<dbReference type="Proteomes" id="UP000283210">
    <property type="component" value="Chromosome 8"/>
</dbReference>
<evidence type="ECO:0000313" key="3">
    <source>
        <dbReference type="Proteomes" id="UP000283210"/>
    </source>
</evidence>
<feature type="region of interest" description="Disordered" evidence="1">
    <location>
        <begin position="174"/>
        <end position="198"/>
    </location>
</feature>
<feature type="region of interest" description="Disordered" evidence="1">
    <location>
        <begin position="474"/>
        <end position="512"/>
    </location>
</feature>
<name>A0A3S2MLH4_ORYJA</name>
<feature type="region of interest" description="Disordered" evidence="1">
    <location>
        <begin position="117"/>
        <end position="162"/>
    </location>
</feature>
<dbReference type="OrthoDB" id="8895781at2759"/>
<organism evidence="2 3">
    <name type="scientific">Oryzias javanicus</name>
    <name type="common">Javanese ricefish</name>
    <name type="synonym">Aplocheilus javanicus</name>
    <dbReference type="NCBI Taxonomy" id="123683"/>
    <lineage>
        <taxon>Eukaryota</taxon>
        <taxon>Metazoa</taxon>
        <taxon>Chordata</taxon>
        <taxon>Craniata</taxon>
        <taxon>Vertebrata</taxon>
        <taxon>Euteleostomi</taxon>
        <taxon>Actinopterygii</taxon>
        <taxon>Neopterygii</taxon>
        <taxon>Teleostei</taxon>
        <taxon>Neoteleostei</taxon>
        <taxon>Acanthomorphata</taxon>
        <taxon>Ovalentaria</taxon>
        <taxon>Atherinomorphae</taxon>
        <taxon>Beloniformes</taxon>
        <taxon>Adrianichthyidae</taxon>
        <taxon>Oryziinae</taxon>
        <taxon>Oryzias</taxon>
    </lineage>
</organism>
<feature type="compositionally biased region" description="Low complexity" evidence="1">
    <location>
        <begin position="418"/>
        <end position="440"/>
    </location>
</feature>
<protein>
    <submittedName>
        <fullName evidence="2">Uncharacterized protein</fullName>
    </submittedName>
</protein>
<feature type="region of interest" description="Disordered" evidence="1">
    <location>
        <begin position="562"/>
        <end position="583"/>
    </location>
</feature>
<feature type="region of interest" description="Disordered" evidence="1">
    <location>
        <begin position="411"/>
        <end position="440"/>
    </location>
</feature>
<keyword evidence="3" id="KW-1185">Reference proteome</keyword>
<gene>
    <name evidence="2" type="ORF">OJAV_G00078890</name>
</gene>
<evidence type="ECO:0000313" key="2">
    <source>
        <dbReference type="EMBL" id="RVE69548.1"/>
    </source>
</evidence>
<reference evidence="2 3" key="2">
    <citation type="submission" date="2019-01" db="EMBL/GenBank/DDBJ databases">
        <title>A chromosome length genome reference of the Java medaka (oryzias javanicus).</title>
        <authorList>
            <person name="Herpin A."/>
            <person name="Takehana Y."/>
            <person name="Naruse K."/>
            <person name="Ansai S."/>
            <person name="Kawaguchi M."/>
        </authorList>
    </citation>
    <scope>NUCLEOTIDE SEQUENCE [LARGE SCALE GENOMIC DNA]</scope>
    <source>
        <strain evidence="2">RS831</strain>
        <tissue evidence="2">Whole body</tissue>
    </source>
</reference>
<accession>A0A3S2MLH4</accession>
<feature type="compositionally biased region" description="Polar residues" evidence="1">
    <location>
        <begin position="340"/>
        <end position="354"/>
    </location>
</feature>
<dbReference type="EMBL" id="CM012444">
    <property type="protein sequence ID" value="RVE69548.1"/>
    <property type="molecule type" value="Genomic_DNA"/>
</dbReference>
<feature type="compositionally biased region" description="Polar residues" evidence="1">
    <location>
        <begin position="127"/>
        <end position="149"/>
    </location>
</feature>
<reference evidence="2 3" key="1">
    <citation type="submission" date="2018-11" db="EMBL/GenBank/DDBJ databases">
        <authorList>
            <person name="Lopez-Roques C."/>
            <person name="Donnadieu C."/>
            <person name="Bouchez O."/>
            <person name="Klopp C."/>
            <person name="Cabau C."/>
            <person name="Zahm M."/>
        </authorList>
    </citation>
    <scope>NUCLEOTIDE SEQUENCE [LARGE SCALE GENOMIC DNA]</scope>
    <source>
        <strain evidence="2">RS831</strain>
        <tissue evidence="2">Whole body</tissue>
    </source>
</reference>
<feature type="compositionally biased region" description="Polar residues" evidence="1">
    <location>
        <begin position="562"/>
        <end position="577"/>
    </location>
</feature>